<evidence type="ECO:0000313" key="10">
    <source>
        <dbReference type="EMBL" id="TNJ28283.1"/>
    </source>
</evidence>
<dbReference type="Proteomes" id="UP000315496">
    <property type="component" value="Chromosome 2"/>
</dbReference>
<evidence type="ECO:0000256" key="8">
    <source>
        <dbReference type="SAM" id="MobiDB-lite"/>
    </source>
</evidence>
<feature type="compositionally biased region" description="Basic residues" evidence="8">
    <location>
        <begin position="355"/>
        <end position="366"/>
    </location>
</feature>
<keyword evidence="6 7" id="KW-0067">ATP-binding</keyword>
<dbReference type="PANTHER" id="PTHR43671:SF13">
    <property type="entry name" value="SERINE_THREONINE-PROTEIN KINASE NEK2"/>
    <property type="match status" value="1"/>
</dbReference>
<evidence type="ECO:0000256" key="7">
    <source>
        <dbReference type="PROSITE-ProRule" id="PRU10141"/>
    </source>
</evidence>
<name>A0A4Z1T2W2_GIAMU</name>
<feature type="compositionally biased region" description="Low complexity" evidence="8">
    <location>
        <begin position="391"/>
        <end position="408"/>
    </location>
</feature>
<comment type="caution">
    <text evidence="10">The sequence shown here is derived from an EMBL/GenBank/DDBJ whole genome shotgun (WGS) entry which is preliminary data.</text>
</comment>
<keyword evidence="11" id="KW-1185">Reference proteome</keyword>
<evidence type="ECO:0000256" key="1">
    <source>
        <dbReference type="ARBA" id="ARBA00010886"/>
    </source>
</evidence>
<feature type="binding site" evidence="7">
    <location>
        <position position="39"/>
    </location>
    <ligand>
        <name>ATP</name>
        <dbReference type="ChEBI" id="CHEBI:30616"/>
    </ligand>
</feature>
<dbReference type="OrthoDB" id="347657at2759"/>
<dbReference type="GO" id="GO:0004674">
    <property type="term" value="F:protein serine/threonine kinase activity"/>
    <property type="evidence" value="ECO:0007669"/>
    <property type="project" value="UniProtKB-EC"/>
</dbReference>
<dbReference type="GO" id="GO:0005524">
    <property type="term" value="F:ATP binding"/>
    <property type="evidence" value="ECO:0007669"/>
    <property type="project" value="UniProtKB-UniRule"/>
</dbReference>
<sequence length="667" mass="72919">MNGTTLGGRYELAEQIGVGAYGRVFLCHDIATNMRLACKRVDYGSIASDIQQRIEQEYQLVRSLEHPHIIKYHDYIVDREHQALYLISDYFSRKDLESYCALRHERGAALDEEDVWLILAQLVDVLAYCHSPAKPLHPDIGPVLHRNIRPENILLRDDGGIILTGFRAAKPLGEHNNSSTRIGRAAYMSPEMLAGRAYDDKTDIWSLGCTIYEACTNRALFHGSNAADVSQEHRLFTTPIRIPGYSEELSNVVSAMLEIDSVRRPSALQLFQHPHIERVWSLHRQGFGEQVHQPGSPDFVPCQRCSGISPHCEVCNGRGVLPRNAEDLDASLRRLPDQRLEAAASFYESTNTCTKARRTGRSRRRGLPIPTEPSIDDPGLNTSRRGHSRSSSRSQSRSRGYGGCSRNSALSSIARQESLAGTSNGTELIYEDNARNFSSYPGITSQLADGKLVQDLPYQGSVDPNQGLHRGTPEVFEALPPHDHRQSESQLNGGSLTADLSMSRISTSQQPYDDSMNADDFGRNGASTCMRAGLHAGGMERIRSPIDLAYAGRDGNRPPMYGQHVPGLLSPLDNIGAIPSDPLRVTGSGVRCMSSVSAKPFPTGHGVVAPYLVPAEFSGVPNGGTGVSGFHAPGMQRPQSGMLCSAQFLPVEPPQASGFGYGPSHGR</sequence>
<protein>
    <recommendedName>
        <fullName evidence="2">non-specific serine/threonine protein kinase</fullName>
        <ecNumber evidence="2">2.7.11.1</ecNumber>
    </recommendedName>
</protein>
<gene>
    <name evidence="10" type="ORF">GMRT_11423</name>
</gene>
<evidence type="ECO:0000256" key="3">
    <source>
        <dbReference type="ARBA" id="ARBA00022679"/>
    </source>
</evidence>
<keyword evidence="3" id="KW-0808">Transferase</keyword>
<evidence type="ECO:0000256" key="5">
    <source>
        <dbReference type="ARBA" id="ARBA00022777"/>
    </source>
</evidence>
<dbReference type="PANTHER" id="PTHR43671">
    <property type="entry name" value="SERINE/THREONINE-PROTEIN KINASE NEK"/>
    <property type="match status" value="1"/>
</dbReference>
<dbReference type="InterPro" id="IPR017441">
    <property type="entry name" value="Protein_kinase_ATP_BS"/>
</dbReference>
<dbReference type="InterPro" id="IPR000719">
    <property type="entry name" value="Prot_kinase_dom"/>
</dbReference>
<accession>A0A4Z1T2W2</accession>
<dbReference type="EMBL" id="VDLU01000002">
    <property type="protein sequence ID" value="TNJ28283.1"/>
    <property type="molecule type" value="Genomic_DNA"/>
</dbReference>
<dbReference type="SUPFAM" id="SSF56112">
    <property type="entry name" value="Protein kinase-like (PK-like)"/>
    <property type="match status" value="1"/>
</dbReference>
<keyword evidence="5 10" id="KW-0418">Kinase</keyword>
<dbReference type="Gene3D" id="1.10.510.10">
    <property type="entry name" value="Transferase(Phosphotransferase) domain 1"/>
    <property type="match status" value="1"/>
</dbReference>
<evidence type="ECO:0000259" key="9">
    <source>
        <dbReference type="PROSITE" id="PS50011"/>
    </source>
</evidence>
<dbReference type="EC" id="2.7.11.1" evidence="2"/>
<reference evidence="10 11" key="1">
    <citation type="submission" date="2019-05" db="EMBL/GenBank/DDBJ databases">
        <title>The compact genome of Giardia muris reveals important steps in the evolution of intestinal protozoan parasites.</title>
        <authorList>
            <person name="Xu F."/>
            <person name="Jimenez-Gonzalez A."/>
            <person name="Einarsson E."/>
            <person name="Astvaldsson A."/>
            <person name="Peirasmaki D."/>
            <person name="Eckmann L."/>
            <person name="Andersson J.O."/>
            <person name="Svard S.G."/>
            <person name="Jerlstrom-Hultqvist J."/>
        </authorList>
    </citation>
    <scope>NUCLEOTIDE SEQUENCE [LARGE SCALE GENOMIC DNA]</scope>
    <source>
        <strain evidence="10 11">Roberts-Thomson</strain>
    </source>
</reference>
<dbReference type="InterPro" id="IPR011009">
    <property type="entry name" value="Kinase-like_dom_sf"/>
</dbReference>
<dbReference type="Pfam" id="PF00069">
    <property type="entry name" value="Pkinase"/>
    <property type="match status" value="1"/>
</dbReference>
<dbReference type="PROSITE" id="PS50011">
    <property type="entry name" value="PROTEIN_KINASE_DOM"/>
    <property type="match status" value="1"/>
</dbReference>
<evidence type="ECO:0000256" key="2">
    <source>
        <dbReference type="ARBA" id="ARBA00012513"/>
    </source>
</evidence>
<proteinExistence type="inferred from homology"/>
<evidence type="ECO:0000313" key="11">
    <source>
        <dbReference type="Proteomes" id="UP000315496"/>
    </source>
</evidence>
<evidence type="ECO:0000256" key="6">
    <source>
        <dbReference type="ARBA" id="ARBA00022840"/>
    </source>
</evidence>
<dbReference type="InterPro" id="IPR050660">
    <property type="entry name" value="NEK_Ser/Thr_kinase"/>
</dbReference>
<evidence type="ECO:0000256" key="4">
    <source>
        <dbReference type="ARBA" id="ARBA00022741"/>
    </source>
</evidence>
<feature type="domain" description="Protein kinase" evidence="9">
    <location>
        <begin position="10"/>
        <end position="276"/>
    </location>
</feature>
<organism evidence="10 11">
    <name type="scientific">Giardia muris</name>
    <dbReference type="NCBI Taxonomy" id="5742"/>
    <lineage>
        <taxon>Eukaryota</taxon>
        <taxon>Metamonada</taxon>
        <taxon>Diplomonadida</taxon>
        <taxon>Hexamitidae</taxon>
        <taxon>Giardiinae</taxon>
        <taxon>Giardia</taxon>
    </lineage>
</organism>
<dbReference type="PROSITE" id="PS00107">
    <property type="entry name" value="PROTEIN_KINASE_ATP"/>
    <property type="match status" value="1"/>
</dbReference>
<dbReference type="VEuPathDB" id="GiardiaDB:GMRT_11423"/>
<feature type="region of interest" description="Disordered" evidence="8">
    <location>
        <begin position="351"/>
        <end position="408"/>
    </location>
</feature>
<keyword evidence="4 7" id="KW-0547">Nucleotide-binding</keyword>
<feature type="region of interest" description="Disordered" evidence="8">
    <location>
        <begin position="458"/>
        <end position="495"/>
    </location>
</feature>
<comment type="similarity">
    <text evidence="1">Belongs to the protein kinase superfamily. NEK Ser/Thr protein kinase family. NIMA subfamily.</text>
</comment>
<dbReference type="AlphaFoldDB" id="A0A4Z1T2W2"/>